<evidence type="ECO:0000256" key="5">
    <source>
        <dbReference type="ARBA" id="ARBA00022573"/>
    </source>
</evidence>
<feature type="transmembrane region" description="Helical" evidence="9">
    <location>
        <begin position="87"/>
        <end position="107"/>
    </location>
</feature>
<dbReference type="UniPathway" id="UPA00148"/>
<evidence type="ECO:0000313" key="11">
    <source>
        <dbReference type="Proteomes" id="UP000241048"/>
    </source>
</evidence>
<dbReference type="GO" id="GO:0009236">
    <property type="term" value="P:cobalamin biosynthetic process"/>
    <property type="evidence" value="ECO:0007669"/>
    <property type="project" value="UniProtKB-UniRule"/>
</dbReference>
<feature type="transmembrane region" description="Helical" evidence="9">
    <location>
        <begin position="210"/>
        <end position="230"/>
    </location>
</feature>
<keyword evidence="11" id="KW-1185">Reference proteome</keyword>
<accession>A0A2T3FU02</accession>
<dbReference type="PANTHER" id="PTHR34308:SF1">
    <property type="entry name" value="COBALAMIN BIOSYNTHESIS PROTEIN CBIB"/>
    <property type="match status" value="1"/>
</dbReference>
<keyword evidence="8 9" id="KW-0472">Membrane</keyword>
<evidence type="ECO:0000256" key="7">
    <source>
        <dbReference type="ARBA" id="ARBA00022989"/>
    </source>
</evidence>
<evidence type="ECO:0000256" key="2">
    <source>
        <dbReference type="ARBA" id="ARBA00004953"/>
    </source>
</evidence>
<dbReference type="AlphaFoldDB" id="A0A2T3FU02"/>
<dbReference type="GO" id="GO:0005886">
    <property type="term" value="C:plasma membrane"/>
    <property type="evidence" value="ECO:0007669"/>
    <property type="project" value="UniProtKB-SubCell"/>
</dbReference>
<keyword evidence="5 9" id="KW-0169">Cobalamin biosynthesis</keyword>
<dbReference type="InterPro" id="IPR004485">
    <property type="entry name" value="Cobalamin_biosynth_CobD/CbiB"/>
</dbReference>
<dbReference type="NCBIfam" id="TIGR00380">
    <property type="entry name" value="cobal_cbiB"/>
    <property type="match status" value="1"/>
</dbReference>
<feature type="transmembrane region" description="Helical" evidence="9">
    <location>
        <begin position="302"/>
        <end position="323"/>
    </location>
</feature>
<evidence type="ECO:0000256" key="4">
    <source>
        <dbReference type="ARBA" id="ARBA00022475"/>
    </source>
</evidence>
<comment type="function">
    <text evidence="9">Converts cobyric acid to cobinamide by the addition of aminopropanol on the F carboxylic group.</text>
</comment>
<evidence type="ECO:0000256" key="6">
    <source>
        <dbReference type="ARBA" id="ARBA00022692"/>
    </source>
</evidence>
<keyword evidence="4 9" id="KW-1003">Cell membrane</keyword>
<proteinExistence type="inferred from homology"/>
<dbReference type="EMBL" id="PYLO01000001">
    <property type="protein sequence ID" value="PST38756.1"/>
    <property type="molecule type" value="Genomic_DNA"/>
</dbReference>
<organism evidence="10 11">
    <name type="scientific">Clostridium fessum</name>
    <dbReference type="NCBI Taxonomy" id="2126740"/>
    <lineage>
        <taxon>Bacteria</taxon>
        <taxon>Bacillati</taxon>
        <taxon>Bacillota</taxon>
        <taxon>Clostridia</taxon>
        <taxon>Eubacteriales</taxon>
        <taxon>Clostridiaceae</taxon>
        <taxon>Clostridium</taxon>
    </lineage>
</organism>
<keyword evidence="6 9" id="KW-0812">Transmembrane</keyword>
<reference evidence="10 11" key="1">
    <citation type="submission" date="2018-03" db="EMBL/GenBank/DDBJ databases">
        <title>Lachnoclostridium SNUG30386 gen.nov., sp.nov., isolated from human faeces.</title>
        <authorList>
            <person name="Seo B."/>
            <person name="Jeon K."/>
            <person name="Ko G."/>
        </authorList>
    </citation>
    <scope>NUCLEOTIDE SEQUENCE [LARGE SCALE GENOMIC DNA]</scope>
    <source>
        <strain evidence="10 11">SNUG30386</strain>
    </source>
</reference>
<comment type="similarity">
    <text evidence="3 9">Belongs to the CobD/CbiB family.</text>
</comment>
<protein>
    <recommendedName>
        <fullName evidence="9">Cobalamin biosynthesis protein CobD</fullName>
    </recommendedName>
</protein>
<evidence type="ECO:0000256" key="9">
    <source>
        <dbReference type="HAMAP-Rule" id="MF_00024"/>
    </source>
</evidence>
<feature type="transmembrane region" description="Helical" evidence="9">
    <location>
        <begin position="162"/>
        <end position="180"/>
    </location>
</feature>
<evidence type="ECO:0000256" key="1">
    <source>
        <dbReference type="ARBA" id="ARBA00004651"/>
    </source>
</evidence>
<evidence type="ECO:0000313" key="10">
    <source>
        <dbReference type="EMBL" id="PST38756.1"/>
    </source>
</evidence>
<dbReference type="GO" id="GO:0048472">
    <property type="term" value="F:threonine-phosphate decarboxylase activity"/>
    <property type="evidence" value="ECO:0007669"/>
    <property type="project" value="InterPro"/>
</dbReference>
<dbReference type="PANTHER" id="PTHR34308">
    <property type="entry name" value="COBALAMIN BIOSYNTHESIS PROTEIN CBIB"/>
    <property type="match status" value="1"/>
</dbReference>
<evidence type="ECO:0000256" key="3">
    <source>
        <dbReference type="ARBA" id="ARBA00006263"/>
    </source>
</evidence>
<evidence type="ECO:0000256" key="8">
    <source>
        <dbReference type="ARBA" id="ARBA00023136"/>
    </source>
</evidence>
<gene>
    <name evidence="9 10" type="primary">cobD</name>
    <name evidence="10" type="ORF">C7U56_02070</name>
</gene>
<feature type="transmembrane region" description="Helical" evidence="9">
    <location>
        <begin position="59"/>
        <end position="81"/>
    </location>
</feature>
<comment type="pathway">
    <text evidence="2 9">Cofactor biosynthesis; adenosylcobalamin biosynthesis.</text>
</comment>
<comment type="subcellular location">
    <subcellularLocation>
        <location evidence="1 9">Cell membrane</location>
        <topology evidence="1 9">Multi-pass membrane protein</topology>
    </subcellularLocation>
</comment>
<dbReference type="Proteomes" id="UP000241048">
    <property type="component" value="Unassembled WGS sequence"/>
</dbReference>
<name>A0A2T3FU02_9CLOT</name>
<dbReference type="HAMAP" id="MF_00024">
    <property type="entry name" value="CobD_CbiB"/>
    <property type="match status" value="1"/>
</dbReference>
<dbReference type="Pfam" id="PF03186">
    <property type="entry name" value="CobD_Cbib"/>
    <property type="match status" value="1"/>
</dbReference>
<keyword evidence="7 9" id="KW-1133">Transmembrane helix</keyword>
<sequence length="324" mass="35556">MVGYHLAAILAGYLLDLCLGDPHSMPHPVRAIGNLIVWLEKYLRPAGKKHATERGERRAGVLFVCLVLLVTGSVAGAILWISRLGGIWIQTVVEAVMTYYLLAARSLRDESMAVCRKLEAGEIEEARYAVSMIVGRDTKPLSEAGIARAAVETVAENASDGVIAPLFYLAIGGPLLGWLYKAVNTMDSMVGYKNDRYLHFGRAAAKLDDLVNLIPSRLAALLLIVSAYLLRYDGKNAYRIWRRDRRNHKSPNSAQTESACAGALGLRLAGDAWYFGKLVPKPYIGDEIHPIEPQDIRRVNRLMYGAAGIMGIIALVVRGVILFL</sequence>
<comment type="caution">
    <text evidence="10">The sequence shown here is derived from an EMBL/GenBank/DDBJ whole genome shotgun (WGS) entry which is preliminary data.</text>
</comment>
<dbReference type="GO" id="GO:0015420">
    <property type="term" value="F:ABC-type vitamin B12 transporter activity"/>
    <property type="evidence" value="ECO:0007669"/>
    <property type="project" value="UniProtKB-UniRule"/>
</dbReference>